<dbReference type="GO" id="GO:0005737">
    <property type="term" value="C:cytoplasm"/>
    <property type="evidence" value="ECO:0007669"/>
    <property type="project" value="TreeGrafter"/>
</dbReference>
<evidence type="ECO:0000313" key="1">
    <source>
        <dbReference type="EMBL" id="NDV36492.1"/>
    </source>
</evidence>
<dbReference type="Gene3D" id="3.40.50.720">
    <property type="entry name" value="NAD(P)-binding Rossmann-like Domain"/>
    <property type="match status" value="1"/>
</dbReference>
<dbReference type="InterPro" id="IPR036291">
    <property type="entry name" value="NAD(P)-bd_dom_sf"/>
</dbReference>
<dbReference type="AlphaFoldDB" id="A0A6B2LHD6"/>
<protein>
    <recommendedName>
        <fullName evidence="2">NAD(P)-binding domain-containing protein</fullName>
    </recommendedName>
</protein>
<evidence type="ECO:0008006" key="2">
    <source>
        <dbReference type="Google" id="ProtNLM"/>
    </source>
</evidence>
<dbReference type="EMBL" id="GIBP01007523">
    <property type="protein sequence ID" value="NDV36492.1"/>
    <property type="molecule type" value="Transcribed_RNA"/>
</dbReference>
<proteinExistence type="predicted"/>
<dbReference type="PANTHER" id="PTHR14097:SF7">
    <property type="entry name" value="OXIDOREDUCTASE HTATIP2"/>
    <property type="match status" value="1"/>
</dbReference>
<dbReference type="GO" id="GO:0051170">
    <property type="term" value="P:import into nucleus"/>
    <property type="evidence" value="ECO:0007669"/>
    <property type="project" value="TreeGrafter"/>
</dbReference>
<name>A0A6B2LHD6_9EUKA</name>
<reference evidence="1" key="1">
    <citation type="journal article" date="2020" name="J. Eukaryot. Microbiol.">
        <title>De novo Sequencing, Assembly and Annotation of the Transcriptome for the Free-Living Testate Amoeba Arcella intermedia.</title>
        <authorList>
            <person name="Ribeiro G.M."/>
            <person name="Porfirio-Sousa A.L."/>
            <person name="Maurer-Alcala X.X."/>
            <person name="Katz L.A."/>
            <person name="Lahr D.J.G."/>
        </authorList>
    </citation>
    <scope>NUCLEOTIDE SEQUENCE</scope>
</reference>
<dbReference type="SUPFAM" id="SSF51735">
    <property type="entry name" value="NAD(P)-binding Rossmann-fold domains"/>
    <property type="match status" value="1"/>
</dbReference>
<sequence>MESNRVSKVTCLGRKIYTTFPQSDKLKQVQVDFMNLDALLKENDLDLQHDIAICTLGTTRADAGSDEAFRLVDYTYVANFAQFALKHCGVTHFHLLTSMGSDKNSWFLYPRTKGQIEAFVSDLGFKHTSIYRPGLLDRGSDARTVEKIASFVASALSVDVLGKKIVANALSSWAKPVTGTTILESSHISQLIFPEL</sequence>
<dbReference type="PANTHER" id="PTHR14097">
    <property type="entry name" value="OXIDOREDUCTASE HTATIP2"/>
    <property type="match status" value="1"/>
</dbReference>
<accession>A0A6B2LHD6</accession>
<organism evidence="1">
    <name type="scientific">Arcella intermedia</name>
    <dbReference type="NCBI Taxonomy" id="1963864"/>
    <lineage>
        <taxon>Eukaryota</taxon>
        <taxon>Amoebozoa</taxon>
        <taxon>Tubulinea</taxon>
        <taxon>Elardia</taxon>
        <taxon>Arcellinida</taxon>
        <taxon>Sphaerothecina</taxon>
        <taxon>Arcellidae</taxon>
        <taxon>Arcella</taxon>
    </lineage>
</organism>